<protein>
    <submittedName>
        <fullName evidence="1">Uncharacterized protein</fullName>
    </submittedName>
</protein>
<sequence length="390" mass="45887">MYSPTETMLRTASDNAACLGSLYDVHRDQILETLDMSIMKTSIIQNQKVLCTIQKYRTNNSPNLAEIMGIEHELRLSLLLNFIPKIGVTIGIETVIILQLPSDDKLTHDIDILLEKIRNFLQNNIETITLMLEEESLFDQVLSTTVYSNIPKLEKMHKFINVCRALYPLRINPKEHQLLKFHLSPVKWFFPTCNPESARNLPLEPAFRDMIEHDLLHSWTIIKRTNSKIDNRTKALLERYLPWQMMDAHRIYSQTKVYHDDVVERLRLLIVSIRSCQNVNADIGQIFRDESYILWRKLIDDLNMYIHHLQAKTQIIYELQQLEFNYCNALDSGIQKGDDLIKIQQKLTRYEPTRHFLCSNDDLKSMDLLSWNYLRDQLIGEHENHVKLRP</sequence>
<dbReference type="EMBL" id="CAJOBJ010004752">
    <property type="protein sequence ID" value="CAF4010244.1"/>
    <property type="molecule type" value="Genomic_DNA"/>
</dbReference>
<proteinExistence type="predicted"/>
<evidence type="ECO:0000313" key="1">
    <source>
        <dbReference type="EMBL" id="CAF4010244.1"/>
    </source>
</evidence>
<evidence type="ECO:0000313" key="2">
    <source>
        <dbReference type="Proteomes" id="UP000681720"/>
    </source>
</evidence>
<dbReference type="Proteomes" id="UP000681720">
    <property type="component" value="Unassembled WGS sequence"/>
</dbReference>
<reference evidence="1" key="1">
    <citation type="submission" date="2021-02" db="EMBL/GenBank/DDBJ databases">
        <authorList>
            <person name="Nowell W R."/>
        </authorList>
    </citation>
    <scope>NUCLEOTIDE SEQUENCE</scope>
</reference>
<name>A0A8S2NMZ8_9BILA</name>
<comment type="caution">
    <text evidence="1">The sequence shown here is derived from an EMBL/GenBank/DDBJ whole genome shotgun (WGS) entry which is preliminary data.</text>
</comment>
<organism evidence="1 2">
    <name type="scientific">Rotaria magnacalcarata</name>
    <dbReference type="NCBI Taxonomy" id="392030"/>
    <lineage>
        <taxon>Eukaryota</taxon>
        <taxon>Metazoa</taxon>
        <taxon>Spiralia</taxon>
        <taxon>Gnathifera</taxon>
        <taxon>Rotifera</taxon>
        <taxon>Eurotatoria</taxon>
        <taxon>Bdelloidea</taxon>
        <taxon>Philodinida</taxon>
        <taxon>Philodinidae</taxon>
        <taxon>Rotaria</taxon>
    </lineage>
</organism>
<accession>A0A8S2NMZ8</accession>
<gene>
    <name evidence="1" type="ORF">GIL414_LOCUS12265</name>
</gene>
<dbReference type="AlphaFoldDB" id="A0A8S2NMZ8"/>
<feature type="non-terminal residue" evidence="1">
    <location>
        <position position="1"/>
    </location>
</feature>